<dbReference type="AlphaFoldDB" id="A0A8J7RQN9"/>
<sequence>MTTQSNEAKRDVPHSATRFSMTLYISMPVLASACSIVMIAHFVLLAEGRIGEEGTYGDMFAYIALAESMNFFSTEISSFRILVPVISGTIAGLFGLTGEESLGLLTGSLNFIYLLAGFGLMYYLSLKDKSTNSLEVAIPPFLILTLPAFWQGVFLPVPDALMFTAFGLVLVGVLLQNWVILLPAMIAGVWVSEYLFLGLFLLPLTDMLRGRLWIQGYASVLAAALIYLAVPLFTNVPDAHLFFRPGEWLSHITTRLSESESTVLGAFFRSFGLALAFFAYRIFVMGWNKTVTVLSCWFAIMFAVSYLLAPDNAHRIMFMIMPALVLWQYRLQTFSSMNIPLSRADESLMG</sequence>
<feature type="transmembrane region" description="Helical" evidence="1">
    <location>
        <begin position="214"/>
        <end position="234"/>
    </location>
</feature>
<keyword evidence="1" id="KW-1133">Transmembrane helix</keyword>
<evidence type="ECO:0000313" key="2">
    <source>
        <dbReference type="EMBL" id="MBP3191232.1"/>
    </source>
</evidence>
<evidence type="ECO:0000256" key="1">
    <source>
        <dbReference type="SAM" id="Phobius"/>
    </source>
</evidence>
<dbReference type="PRINTS" id="PR00500">
    <property type="entry name" value="POLYCYSTIN1"/>
</dbReference>
<feature type="transmembrane region" description="Helical" evidence="1">
    <location>
        <begin position="102"/>
        <end position="124"/>
    </location>
</feature>
<keyword evidence="1" id="KW-0812">Transmembrane</keyword>
<organism evidence="2 3">
    <name type="scientific">Natronogracilivirga saccharolytica</name>
    <dbReference type="NCBI Taxonomy" id="2812953"/>
    <lineage>
        <taxon>Bacteria</taxon>
        <taxon>Pseudomonadati</taxon>
        <taxon>Balneolota</taxon>
        <taxon>Balneolia</taxon>
        <taxon>Balneolales</taxon>
        <taxon>Cyclonatronaceae</taxon>
        <taxon>Natronogracilivirga</taxon>
    </lineage>
</organism>
<feature type="transmembrane region" description="Helical" evidence="1">
    <location>
        <begin position="266"/>
        <end position="284"/>
    </location>
</feature>
<keyword evidence="3" id="KW-1185">Reference proteome</keyword>
<dbReference type="RefSeq" id="WP_210509531.1">
    <property type="nucleotide sequence ID" value="NZ_JAFIDN010000001.1"/>
</dbReference>
<dbReference type="EMBL" id="JAFIDN010000001">
    <property type="protein sequence ID" value="MBP3191232.1"/>
    <property type="molecule type" value="Genomic_DNA"/>
</dbReference>
<feature type="transmembrane region" description="Helical" evidence="1">
    <location>
        <begin position="178"/>
        <end position="202"/>
    </location>
</feature>
<evidence type="ECO:0000313" key="3">
    <source>
        <dbReference type="Proteomes" id="UP000673975"/>
    </source>
</evidence>
<feature type="transmembrane region" description="Helical" evidence="1">
    <location>
        <begin position="21"/>
        <end position="44"/>
    </location>
</feature>
<name>A0A8J7RQN9_9BACT</name>
<gene>
    <name evidence="2" type="ORF">NATSA_01005</name>
</gene>
<accession>A0A8J7RQN9</accession>
<keyword evidence="1" id="KW-0472">Membrane</keyword>
<feature type="transmembrane region" description="Helical" evidence="1">
    <location>
        <begin position="291"/>
        <end position="309"/>
    </location>
</feature>
<dbReference type="GO" id="GO:0016020">
    <property type="term" value="C:membrane"/>
    <property type="evidence" value="ECO:0007669"/>
    <property type="project" value="InterPro"/>
</dbReference>
<dbReference type="Proteomes" id="UP000673975">
    <property type="component" value="Unassembled WGS sequence"/>
</dbReference>
<feature type="transmembrane region" description="Helical" evidence="1">
    <location>
        <begin position="79"/>
        <end position="96"/>
    </location>
</feature>
<reference evidence="2" key="1">
    <citation type="submission" date="2021-02" db="EMBL/GenBank/DDBJ databases">
        <title>Natronogracilivirga saccharolytica gen. nov. sp. nov. a new anaerobic, haloalkiliphilic carbohydrate-fermenting bacterium from soda lake and proposing of Cyclonatronumiaceae fam. nov. in the phylum Balneolaeota.</title>
        <authorList>
            <person name="Zhilina T.N."/>
            <person name="Sorokin D.Y."/>
            <person name="Zavarzina D.G."/>
            <person name="Toshchakov S.V."/>
            <person name="Kublanov I.V."/>
        </authorList>
    </citation>
    <scope>NUCLEOTIDE SEQUENCE</scope>
    <source>
        <strain evidence="2">Z-1702</strain>
    </source>
</reference>
<dbReference type="InterPro" id="IPR000434">
    <property type="entry name" value="PC1"/>
</dbReference>
<proteinExistence type="predicted"/>
<protein>
    <submittedName>
        <fullName evidence="2">Uncharacterized protein</fullName>
    </submittedName>
</protein>
<comment type="caution">
    <text evidence="2">The sequence shown here is derived from an EMBL/GenBank/DDBJ whole genome shotgun (WGS) entry which is preliminary data.</text>
</comment>